<feature type="domain" description="Glycosyltransferase RgtA/B/C/D-like" evidence="9">
    <location>
        <begin position="44"/>
        <end position="211"/>
    </location>
</feature>
<name>A0A518BWA7_9BACT</name>
<dbReference type="EC" id="2.4.2.43" evidence="10"/>
<dbReference type="EMBL" id="CP036280">
    <property type="protein sequence ID" value="QDU71269.1"/>
    <property type="molecule type" value="Genomic_DNA"/>
</dbReference>
<feature type="transmembrane region" description="Helical" evidence="8">
    <location>
        <begin position="376"/>
        <end position="395"/>
    </location>
</feature>
<dbReference type="RefSeq" id="WP_236254736.1">
    <property type="nucleotide sequence ID" value="NZ_CP036280.1"/>
</dbReference>
<evidence type="ECO:0000256" key="2">
    <source>
        <dbReference type="ARBA" id="ARBA00022475"/>
    </source>
</evidence>
<dbReference type="AlphaFoldDB" id="A0A518BWA7"/>
<feature type="transmembrane region" description="Helical" evidence="8">
    <location>
        <begin position="407"/>
        <end position="429"/>
    </location>
</feature>
<keyword evidence="5 8" id="KW-0812">Transmembrane</keyword>
<feature type="transmembrane region" description="Helical" evidence="8">
    <location>
        <begin position="315"/>
        <end position="331"/>
    </location>
</feature>
<evidence type="ECO:0000256" key="3">
    <source>
        <dbReference type="ARBA" id="ARBA00022676"/>
    </source>
</evidence>
<protein>
    <submittedName>
        <fullName evidence="10">Undecaprenyl phosphate-alpha-4-amino-4-deoxy-L-arabinose arabinosyl transferase</fullName>
        <ecNumber evidence="10">2.4.2.43</ecNumber>
    </submittedName>
</protein>
<organism evidence="10 11">
    <name type="scientific">Mucisphaera calidilacus</name>
    <dbReference type="NCBI Taxonomy" id="2527982"/>
    <lineage>
        <taxon>Bacteria</taxon>
        <taxon>Pseudomonadati</taxon>
        <taxon>Planctomycetota</taxon>
        <taxon>Phycisphaerae</taxon>
        <taxon>Phycisphaerales</taxon>
        <taxon>Phycisphaeraceae</taxon>
        <taxon>Mucisphaera</taxon>
    </lineage>
</organism>
<reference evidence="10 11" key="1">
    <citation type="submission" date="2019-02" db="EMBL/GenBank/DDBJ databases">
        <title>Deep-cultivation of Planctomycetes and their phenomic and genomic characterization uncovers novel biology.</title>
        <authorList>
            <person name="Wiegand S."/>
            <person name="Jogler M."/>
            <person name="Boedeker C."/>
            <person name="Pinto D."/>
            <person name="Vollmers J."/>
            <person name="Rivas-Marin E."/>
            <person name="Kohn T."/>
            <person name="Peeters S.H."/>
            <person name="Heuer A."/>
            <person name="Rast P."/>
            <person name="Oberbeckmann S."/>
            <person name="Bunk B."/>
            <person name="Jeske O."/>
            <person name="Meyerdierks A."/>
            <person name="Storesund J.E."/>
            <person name="Kallscheuer N."/>
            <person name="Luecker S."/>
            <person name="Lage O.M."/>
            <person name="Pohl T."/>
            <person name="Merkel B.J."/>
            <person name="Hornburger P."/>
            <person name="Mueller R.-W."/>
            <person name="Bruemmer F."/>
            <person name="Labrenz M."/>
            <person name="Spormann A.M."/>
            <person name="Op den Camp H."/>
            <person name="Overmann J."/>
            <person name="Amann R."/>
            <person name="Jetten M.S.M."/>
            <person name="Mascher T."/>
            <person name="Medema M.H."/>
            <person name="Devos D.P."/>
            <person name="Kaster A.-K."/>
            <person name="Ovreas L."/>
            <person name="Rohde M."/>
            <person name="Galperin M.Y."/>
            <person name="Jogler C."/>
        </authorList>
    </citation>
    <scope>NUCLEOTIDE SEQUENCE [LARGE SCALE GENOMIC DNA]</scope>
    <source>
        <strain evidence="10 11">Pan265</strain>
    </source>
</reference>
<dbReference type="GO" id="GO:0005886">
    <property type="term" value="C:plasma membrane"/>
    <property type="evidence" value="ECO:0007669"/>
    <property type="project" value="UniProtKB-SubCell"/>
</dbReference>
<dbReference type="GO" id="GO:0103015">
    <property type="term" value="F:4-amino-4-deoxy-L-arabinose transferase activity"/>
    <property type="evidence" value="ECO:0007669"/>
    <property type="project" value="UniProtKB-EC"/>
</dbReference>
<evidence type="ECO:0000256" key="1">
    <source>
        <dbReference type="ARBA" id="ARBA00004651"/>
    </source>
</evidence>
<keyword evidence="3 10" id="KW-0328">Glycosyltransferase</keyword>
<feature type="transmembrane region" description="Helical" evidence="8">
    <location>
        <begin position="65"/>
        <end position="83"/>
    </location>
</feature>
<evidence type="ECO:0000256" key="7">
    <source>
        <dbReference type="ARBA" id="ARBA00023136"/>
    </source>
</evidence>
<feature type="transmembrane region" description="Helical" evidence="8">
    <location>
        <begin position="95"/>
        <end position="115"/>
    </location>
</feature>
<feature type="transmembrane region" description="Helical" evidence="8">
    <location>
        <begin position="292"/>
        <end position="309"/>
    </location>
</feature>
<evidence type="ECO:0000313" key="11">
    <source>
        <dbReference type="Proteomes" id="UP000320386"/>
    </source>
</evidence>
<keyword evidence="7 8" id="KW-0472">Membrane</keyword>
<dbReference type="InterPro" id="IPR038731">
    <property type="entry name" value="RgtA/B/C-like"/>
</dbReference>
<feature type="transmembrane region" description="Helical" evidence="8">
    <location>
        <begin position="351"/>
        <end position="370"/>
    </location>
</feature>
<dbReference type="Pfam" id="PF13231">
    <property type="entry name" value="PMT_2"/>
    <property type="match status" value="1"/>
</dbReference>
<dbReference type="Proteomes" id="UP000320386">
    <property type="component" value="Chromosome"/>
</dbReference>
<dbReference type="KEGG" id="mcad:Pan265_11180"/>
<keyword evidence="11" id="KW-1185">Reference proteome</keyword>
<dbReference type="PANTHER" id="PTHR33908:SF3">
    <property type="entry name" value="UNDECAPRENYL PHOSPHATE-ALPHA-4-AMINO-4-DEOXY-L-ARABINOSE ARABINOSYL TRANSFERASE"/>
    <property type="match status" value="1"/>
</dbReference>
<dbReference type="InterPro" id="IPR050297">
    <property type="entry name" value="LipidA_mod_glycosyltrf_83"/>
</dbReference>
<comment type="subcellular location">
    <subcellularLocation>
        <location evidence="1">Cell membrane</location>
        <topology evidence="1">Multi-pass membrane protein</topology>
    </subcellularLocation>
</comment>
<feature type="transmembrane region" description="Helical" evidence="8">
    <location>
        <begin position="191"/>
        <end position="213"/>
    </location>
</feature>
<keyword evidence="2" id="KW-1003">Cell membrane</keyword>
<feature type="transmembrane region" description="Helical" evidence="8">
    <location>
        <begin position="161"/>
        <end position="179"/>
    </location>
</feature>
<evidence type="ECO:0000259" key="9">
    <source>
        <dbReference type="Pfam" id="PF13231"/>
    </source>
</evidence>
<dbReference type="GO" id="GO:0009103">
    <property type="term" value="P:lipopolysaccharide biosynthetic process"/>
    <property type="evidence" value="ECO:0007669"/>
    <property type="project" value="TreeGrafter"/>
</dbReference>
<evidence type="ECO:0000256" key="8">
    <source>
        <dbReference type="SAM" id="Phobius"/>
    </source>
</evidence>
<evidence type="ECO:0000256" key="5">
    <source>
        <dbReference type="ARBA" id="ARBA00022692"/>
    </source>
</evidence>
<keyword evidence="4 10" id="KW-0808">Transferase</keyword>
<evidence type="ECO:0000256" key="4">
    <source>
        <dbReference type="ARBA" id="ARBA00022679"/>
    </source>
</evidence>
<dbReference type="PANTHER" id="PTHR33908">
    <property type="entry name" value="MANNOSYLTRANSFERASE YKCB-RELATED"/>
    <property type="match status" value="1"/>
</dbReference>
<accession>A0A518BWA7</accession>
<keyword evidence="6 8" id="KW-1133">Transmembrane helix</keyword>
<dbReference type="GO" id="GO:0010041">
    <property type="term" value="P:response to iron(III) ion"/>
    <property type="evidence" value="ECO:0007669"/>
    <property type="project" value="TreeGrafter"/>
</dbReference>
<gene>
    <name evidence="10" type="primary">arnT_2</name>
    <name evidence="10" type="ORF">Pan265_11180</name>
</gene>
<evidence type="ECO:0000313" key="10">
    <source>
        <dbReference type="EMBL" id="QDU71269.1"/>
    </source>
</evidence>
<feature type="transmembrane region" description="Helical" evidence="8">
    <location>
        <begin position="257"/>
        <end position="280"/>
    </location>
</feature>
<sequence length="555" mass="61330">MLVGIGVSSSLWDRDEPRFARAAVEMRESGDLMVPRFNEGVRPDKPAGVYWAMQVGLELFGEHEIAVRLPSIVGLLWTGWLVYMAGRCLSGRSRAGVIAMVVLLTSLMPIVMGTLSTADGLLLGCMTQAYAVLLHRVCRGSVWWQIPVLVFALTLGQLVKGPIGLVIPMANMLLAGWMVGRHQRDDWHLGFGWWISVWVAALLSVVLFLAWGIPANQLSGGVLWSEGIGTHVVDRIQTAQEGHGGSNVLEYIALLPVYVPVVLIGFMPWTSLLPSAVNALRRREFLSGRERSLIWAWITPAFVIMTLVATKLPHYVLPMFPGLAVLVGVFVDRMTLQPVRADTRFGRLGRLFYLVMAGMGGVGLVVGPQVLGDDELAWRCALPALLVLIGTPWVLSHVANRRLLELVWFLGPLTPVVVLALVLSVLPWVESRLKVSPVIAEAIRYRLPDDARVYTLGYREPSLIFYLSRSLGTPVQRMGRTREALDAWVQQERSTPEALVITNSEAERLGITHEDLGATLLERYPVWNYASGTEGRTLVVETWLVGATRDQPTTE</sequence>
<evidence type="ECO:0000256" key="6">
    <source>
        <dbReference type="ARBA" id="ARBA00022989"/>
    </source>
</evidence>
<proteinExistence type="predicted"/>